<dbReference type="InterPro" id="IPR046866">
    <property type="entry name" value="FapA_N"/>
</dbReference>
<dbReference type="EMBL" id="JAAKGU010000001">
    <property type="protein sequence ID" value="NGM81126.1"/>
    <property type="molecule type" value="Genomic_DNA"/>
</dbReference>
<dbReference type="AlphaFoldDB" id="A0A6M1PD47"/>
<feature type="domain" description="Flagellar Assembly Protein A N-terminal region" evidence="1">
    <location>
        <begin position="12"/>
        <end position="186"/>
    </location>
</feature>
<dbReference type="Proteomes" id="UP000480151">
    <property type="component" value="Unassembled WGS sequence"/>
</dbReference>
<name>A0A6M1PD47_9BACL</name>
<dbReference type="PANTHER" id="PTHR38032">
    <property type="entry name" value="POLYMERASE-RELATED"/>
    <property type="match status" value="1"/>
</dbReference>
<dbReference type="InterPro" id="IPR005646">
    <property type="entry name" value="FapA"/>
</dbReference>
<dbReference type="Pfam" id="PF03961">
    <property type="entry name" value="FapA"/>
    <property type="match status" value="1"/>
</dbReference>
<dbReference type="Pfam" id="PF20250">
    <property type="entry name" value="FapA_N"/>
    <property type="match status" value="1"/>
</dbReference>
<reference evidence="2 3" key="1">
    <citation type="submission" date="2020-02" db="EMBL/GenBank/DDBJ databases">
        <authorList>
            <person name="Gao J."/>
            <person name="Sun J."/>
        </authorList>
    </citation>
    <scope>NUCLEOTIDE SEQUENCE [LARGE SCALE GENOMIC DNA]</scope>
    <source>
        <strain evidence="2 3">7124</strain>
    </source>
</reference>
<proteinExistence type="predicted"/>
<keyword evidence="3" id="KW-1185">Reference proteome</keyword>
<comment type="caution">
    <text evidence="2">The sequence shown here is derived from an EMBL/GenBank/DDBJ whole genome shotgun (WGS) entry which is preliminary data.</text>
</comment>
<evidence type="ECO:0000313" key="2">
    <source>
        <dbReference type="EMBL" id="NGM81126.1"/>
    </source>
</evidence>
<evidence type="ECO:0000259" key="1">
    <source>
        <dbReference type="Pfam" id="PF20250"/>
    </source>
</evidence>
<organism evidence="2 3">
    <name type="scientific">Paenibacillus apii</name>
    <dbReference type="NCBI Taxonomy" id="1850370"/>
    <lineage>
        <taxon>Bacteria</taxon>
        <taxon>Bacillati</taxon>
        <taxon>Bacillota</taxon>
        <taxon>Bacilli</taxon>
        <taxon>Bacillales</taxon>
        <taxon>Paenibacillaceae</taxon>
        <taxon>Paenibacillus</taxon>
    </lineage>
</organism>
<sequence>MVVQSALSDYMSISFSENKEVAYLEFFRREEGFSCSVDELAGFLQKNNVRYGVQWDVVTRIANNPEQYNHLSGKVAVALGIAPVDGLDGRVELSVKMDDDERRPLEKDDGKVDFKELVRLSNVRKGELIATLIPPEAGQPGIAVTGDPIPCKMGKAAFFKVGKNVVLDQEQTSMYAAIDGLVSLTDKGKINVFPVYEVNGDVDYNTGNIDFVGTVVIRGNVLTGFSVKSAGDIRVIGGVEGAELIAGGSIEITGGIIGYNKGLVSAGANVKVSFIQDGNVTAAENIIVSQSIMHSNVRAGRNVECNGPKGLIVGGTVQAGEKVVARTIGNTMSTATAIEVGVLPELRNELNDLRLGLRHSAETADKTAKALHLLDQLAGSGALSPDKVALRIKLNATKQSQQREEAQIKDRMLEIEKMLEDTDKARVTVIKTIYGGSKVVIGRYTKFIKDTAERITYCYSEGEIAAVPNV</sequence>
<evidence type="ECO:0000313" key="3">
    <source>
        <dbReference type="Proteomes" id="UP000480151"/>
    </source>
</evidence>
<gene>
    <name evidence="2" type="ORF">G5B47_01730</name>
</gene>
<dbReference type="PANTHER" id="PTHR38032:SF1">
    <property type="entry name" value="RNA-BINDING PROTEIN KHPB N-TERMINAL DOMAIN-CONTAINING PROTEIN"/>
    <property type="match status" value="1"/>
</dbReference>
<dbReference type="InterPro" id="IPR046865">
    <property type="entry name" value="FapA_b_solenoid"/>
</dbReference>
<accession>A0A6M1PD47</accession>
<dbReference type="RefSeq" id="WP_165093651.1">
    <property type="nucleotide sequence ID" value="NZ_JAAKGU010000001.1"/>
</dbReference>
<protein>
    <submittedName>
        <fullName evidence="2">DUF342 domain-containing protein</fullName>
    </submittedName>
</protein>